<sequence length="292" mass="33654">SWRVGSFMRCISTGPGFKVKHINSNLQLLQKDEADTRVATKERPLLLLFGWMLAKPRHLNKYGNMYISKGFDVITIQVKPYQILIPTQIQKVVHNILDHLEQDPKTSRRPIVVHGLSVGGYVYGEMLVKLKNTPDRYHAIRKGLRGQIFDSVIDFDGIPEGFSAALTTNRTIRASVKNVLKAYFRIFEKSISCHYKRSSDAFKDNELQLPSLMLYSLSDPVCDPKVIETTGKKWRMRNIHSVTKHFEDSKHVGIFHKHPEHYEETILKFLEDAGLQSTREDNCDKVERTMKI</sequence>
<dbReference type="PANTHER" id="PTHR20908:SF1">
    <property type="entry name" value="LD15586P"/>
    <property type="match status" value="1"/>
</dbReference>
<dbReference type="InterPro" id="IPR029058">
    <property type="entry name" value="AB_hydrolase_fold"/>
</dbReference>
<name>A0ABD3TZ96_SINWO</name>
<dbReference type="Gene3D" id="3.40.50.1820">
    <property type="entry name" value="alpha/beta hydrolase"/>
    <property type="match status" value="1"/>
</dbReference>
<gene>
    <name evidence="1" type="ORF">ACJMK2_020188</name>
</gene>
<proteinExistence type="predicted"/>
<evidence type="ECO:0000313" key="2">
    <source>
        <dbReference type="Proteomes" id="UP001634394"/>
    </source>
</evidence>
<comment type="caution">
    <text evidence="1">The sequence shown here is derived from an EMBL/GenBank/DDBJ whole genome shotgun (WGS) entry which is preliminary data.</text>
</comment>
<accession>A0ABD3TZ96</accession>
<reference evidence="1 2" key="1">
    <citation type="submission" date="2024-11" db="EMBL/GenBank/DDBJ databases">
        <title>Chromosome-level genome assembly of the freshwater bivalve Anodonta woodiana.</title>
        <authorList>
            <person name="Chen X."/>
        </authorList>
    </citation>
    <scope>NUCLEOTIDE SEQUENCE [LARGE SCALE GENOMIC DNA]</scope>
    <source>
        <strain evidence="1">MN2024</strain>
        <tissue evidence="1">Gills</tissue>
    </source>
</reference>
<evidence type="ECO:0000313" key="1">
    <source>
        <dbReference type="EMBL" id="KAL3842142.1"/>
    </source>
</evidence>
<dbReference type="InterPro" id="IPR008547">
    <property type="entry name" value="DUF829_TMEM53"/>
</dbReference>
<dbReference type="SUPFAM" id="SSF53474">
    <property type="entry name" value="alpha/beta-Hydrolases"/>
    <property type="match status" value="1"/>
</dbReference>
<keyword evidence="2" id="KW-1185">Reference proteome</keyword>
<dbReference type="Proteomes" id="UP001634394">
    <property type="component" value="Unassembled WGS sequence"/>
</dbReference>
<organism evidence="1 2">
    <name type="scientific">Sinanodonta woodiana</name>
    <name type="common">Chinese pond mussel</name>
    <name type="synonym">Anodonta woodiana</name>
    <dbReference type="NCBI Taxonomy" id="1069815"/>
    <lineage>
        <taxon>Eukaryota</taxon>
        <taxon>Metazoa</taxon>
        <taxon>Spiralia</taxon>
        <taxon>Lophotrochozoa</taxon>
        <taxon>Mollusca</taxon>
        <taxon>Bivalvia</taxon>
        <taxon>Autobranchia</taxon>
        <taxon>Heteroconchia</taxon>
        <taxon>Palaeoheterodonta</taxon>
        <taxon>Unionida</taxon>
        <taxon>Unionoidea</taxon>
        <taxon>Unionidae</taxon>
        <taxon>Unioninae</taxon>
        <taxon>Sinanodonta</taxon>
    </lineage>
</organism>
<dbReference type="EMBL" id="JBJQND010000017">
    <property type="protein sequence ID" value="KAL3842142.1"/>
    <property type="molecule type" value="Genomic_DNA"/>
</dbReference>
<feature type="non-terminal residue" evidence="1">
    <location>
        <position position="1"/>
    </location>
</feature>
<protein>
    <submittedName>
        <fullName evidence="1">Uncharacterized protein</fullName>
    </submittedName>
</protein>
<dbReference type="PANTHER" id="PTHR20908">
    <property type="entry name" value="LD15586P"/>
    <property type="match status" value="1"/>
</dbReference>
<dbReference type="Pfam" id="PF05705">
    <property type="entry name" value="DUF829"/>
    <property type="match status" value="1"/>
</dbReference>
<dbReference type="AlphaFoldDB" id="A0ABD3TZ96"/>